<evidence type="ECO:0000256" key="6">
    <source>
        <dbReference type="SAM" id="Phobius"/>
    </source>
</evidence>
<keyword evidence="3 5" id="KW-0853">WD repeat</keyword>
<dbReference type="AlphaFoldDB" id="A0A0N4ULF4"/>
<evidence type="ECO:0000313" key="8">
    <source>
        <dbReference type="EMBL" id="VDN52570.1"/>
    </source>
</evidence>
<dbReference type="PROSITE" id="PS50082">
    <property type="entry name" value="WD_REPEATS_2"/>
    <property type="match status" value="1"/>
</dbReference>
<dbReference type="WBParaSite" id="DME_0000862801-mRNA-1">
    <property type="protein sequence ID" value="DME_0000862801-mRNA-1"/>
    <property type="gene ID" value="DME_0000862801"/>
</dbReference>
<dbReference type="PANTHER" id="PTHR10241:SF25">
    <property type="entry name" value="TOMOSYN, ISOFORM C"/>
    <property type="match status" value="1"/>
</dbReference>
<dbReference type="InterPro" id="IPR036322">
    <property type="entry name" value="WD40_repeat_dom_sf"/>
</dbReference>
<evidence type="ECO:0000313" key="10">
    <source>
        <dbReference type="Proteomes" id="UP000274756"/>
    </source>
</evidence>
<dbReference type="GO" id="GO:0006893">
    <property type="term" value="P:Golgi to plasma membrane transport"/>
    <property type="evidence" value="ECO:0007669"/>
    <property type="project" value="TreeGrafter"/>
</dbReference>
<organism evidence="9 11">
    <name type="scientific">Dracunculus medinensis</name>
    <name type="common">Guinea worm</name>
    <dbReference type="NCBI Taxonomy" id="318479"/>
    <lineage>
        <taxon>Eukaryota</taxon>
        <taxon>Metazoa</taxon>
        <taxon>Ecdysozoa</taxon>
        <taxon>Nematoda</taxon>
        <taxon>Chromadorea</taxon>
        <taxon>Rhabditida</taxon>
        <taxon>Spirurina</taxon>
        <taxon>Dracunculoidea</taxon>
        <taxon>Dracunculidae</taxon>
        <taxon>Dracunculus</taxon>
    </lineage>
</organism>
<dbReference type="Pfam" id="PF08366">
    <property type="entry name" value="LLGL"/>
    <property type="match status" value="1"/>
</dbReference>
<dbReference type="Gene3D" id="2.130.10.10">
    <property type="entry name" value="YVTN repeat-like/Quinoprotein amine dehydrogenase"/>
    <property type="match status" value="3"/>
</dbReference>
<sequence length="610" mass="68372">VARHGFPDDPRCIAYDPIQRLLGIGSGHGSVRVLGNIGVDYFLKHEFDAPVTHLQFLINEGALVTVCRDDMVHLWNFRQKVPEIVHSVQMNKERITSINVPFQSKWLHIGTERGNVYFVCVATFALSTYVINWNKAIDLACRTHPGGVQSISTCPADSTKILILYEKGVVVLWNLVTKEAERFQCERVIRSLSWHYDGRQFLCGCADGSLVIWNTKKPSEFQQKLTPHGQRCRSVIQVDWMHFSDDEHLMIFSGGIPQDEGAMPSLTILRSSASASVLEMDYPLIQFVPLVMTPFTNAPQQPFGIAALLKNDLLVIDLCSPGYPCFENINPMDLHESPVTFLRYYSDCPLDVIGALTLVGCKQRRQGYSEKPWPISGGTSRECASSHQELLLTGHEDGSVKFWQTTGENLQVLYKLKSGRHFERSGAGNHEFSNAVVNIELCLESRLLLIGGQSGQVTLFHFVKTESAHEIAVRNLKDLKDLTDPFVIHIPSSNVSLYDEEPHCFSNSVKELRRQGKAISQESSYSTDTSEGSNYSDYFPLKVRGGALRRPAGYQPELVCLIPWRNSAQSEVITSLALNSVYGIIAIGIFLNFNISFISFHFIFIHCSHA</sequence>
<evidence type="ECO:0000256" key="3">
    <source>
        <dbReference type="ARBA" id="ARBA00022574"/>
    </source>
</evidence>
<evidence type="ECO:0000313" key="11">
    <source>
        <dbReference type="WBParaSite" id="DME_0000862801-mRNA-1"/>
    </source>
</evidence>
<dbReference type="OrthoDB" id="19944at2759"/>
<dbReference type="GO" id="GO:0045159">
    <property type="term" value="F:myosin II binding"/>
    <property type="evidence" value="ECO:0007669"/>
    <property type="project" value="TreeGrafter"/>
</dbReference>
<accession>A0A0N4ULF4</accession>
<feature type="transmembrane region" description="Helical" evidence="6">
    <location>
        <begin position="581"/>
        <end position="605"/>
    </location>
</feature>
<dbReference type="GO" id="GO:0005096">
    <property type="term" value="F:GTPase activator activity"/>
    <property type="evidence" value="ECO:0007669"/>
    <property type="project" value="TreeGrafter"/>
</dbReference>
<protein>
    <submittedName>
        <fullName evidence="11">LLGL domain-containing protein</fullName>
    </submittedName>
</protein>
<feature type="repeat" description="WD" evidence="5">
    <location>
        <begin position="189"/>
        <end position="223"/>
    </location>
</feature>
<keyword evidence="6" id="KW-0472">Membrane</keyword>
<dbReference type="GO" id="GO:0005886">
    <property type="term" value="C:plasma membrane"/>
    <property type="evidence" value="ECO:0007669"/>
    <property type="project" value="TreeGrafter"/>
</dbReference>
<dbReference type="GO" id="GO:0006887">
    <property type="term" value="P:exocytosis"/>
    <property type="evidence" value="ECO:0007669"/>
    <property type="project" value="UniProtKB-KW"/>
</dbReference>
<evidence type="ECO:0000259" key="7">
    <source>
        <dbReference type="Pfam" id="PF08366"/>
    </source>
</evidence>
<dbReference type="PANTHER" id="PTHR10241">
    <property type="entry name" value="LETHAL 2 GIANT LARVAE PROTEIN"/>
    <property type="match status" value="1"/>
</dbReference>
<dbReference type="GO" id="GO:0031201">
    <property type="term" value="C:SNARE complex"/>
    <property type="evidence" value="ECO:0007669"/>
    <property type="project" value="TreeGrafter"/>
</dbReference>
<reference evidence="8 10" key="2">
    <citation type="submission" date="2018-11" db="EMBL/GenBank/DDBJ databases">
        <authorList>
            <consortium name="Pathogen Informatics"/>
        </authorList>
    </citation>
    <scope>NUCLEOTIDE SEQUENCE [LARGE SCALE GENOMIC DNA]</scope>
</reference>
<name>A0A0N4ULF4_DRAME</name>
<evidence type="ECO:0000256" key="4">
    <source>
        <dbReference type="ARBA" id="ARBA00022737"/>
    </source>
</evidence>
<comment type="similarity">
    <text evidence="1">Belongs to the WD repeat L(2)GL family.</text>
</comment>
<dbReference type="InterPro" id="IPR013577">
    <property type="entry name" value="LLGL2"/>
</dbReference>
<dbReference type="InterPro" id="IPR001680">
    <property type="entry name" value="WD40_rpt"/>
</dbReference>
<evidence type="ECO:0000256" key="5">
    <source>
        <dbReference type="PROSITE-ProRule" id="PRU00221"/>
    </source>
</evidence>
<keyword evidence="2" id="KW-0268">Exocytosis</keyword>
<keyword evidence="4" id="KW-0677">Repeat</keyword>
<reference evidence="11" key="1">
    <citation type="submission" date="2017-02" db="UniProtKB">
        <authorList>
            <consortium name="WormBaseParasite"/>
        </authorList>
    </citation>
    <scope>IDENTIFICATION</scope>
</reference>
<dbReference type="EMBL" id="UYYG01000066">
    <property type="protein sequence ID" value="VDN52570.1"/>
    <property type="molecule type" value="Genomic_DNA"/>
</dbReference>
<dbReference type="Pfam" id="PF00400">
    <property type="entry name" value="WD40"/>
    <property type="match status" value="1"/>
</dbReference>
<dbReference type="Proteomes" id="UP000274756">
    <property type="component" value="Unassembled WGS sequence"/>
</dbReference>
<proteinExistence type="inferred from homology"/>
<evidence type="ECO:0000313" key="9">
    <source>
        <dbReference type="Proteomes" id="UP000038040"/>
    </source>
</evidence>
<dbReference type="SMART" id="SM00320">
    <property type="entry name" value="WD40"/>
    <property type="match status" value="4"/>
</dbReference>
<keyword evidence="6" id="KW-1133">Transmembrane helix</keyword>
<keyword evidence="6" id="KW-0812">Transmembrane</keyword>
<dbReference type="InterPro" id="IPR000664">
    <property type="entry name" value="Lethal2_giant"/>
</dbReference>
<gene>
    <name evidence="8" type="ORF">DME_LOCUS2543</name>
</gene>
<dbReference type="SUPFAM" id="SSF50978">
    <property type="entry name" value="WD40 repeat-like"/>
    <property type="match status" value="2"/>
</dbReference>
<dbReference type="Proteomes" id="UP000038040">
    <property type="component" value="Unplaced"/>
</dbReference>
<dbReference type="GO" id="GO:0019905">
    <property type="term" value="F:syntaxin binding"/>
    <property type="evidence" value="ECO:0007669"/>
    <property type="project" value="TreeGrafter"/>
</dbReference>
<keyword evidence="10" id="KW-1185">Reference proteome</keyword>
<dbReference type="STRING" id="318479.A0A0N4ULF4"/>
<evidence type="ECO:0000256" key="2">
    <source>
        <dbReference type="ARBA" id="ARBA00022483"/>
    </source>
</evidence>
<feature type="domain" description="Lethal giant larvae homologue 2" evidence="7">
    <location>
        <begin position="226"/>
        <end position="324"/>
    </location>
</feature>
<evidence type="ECO:0000256" key="1">
    <source>
        <dbReference type="ARBA" id="ARBA00008070"/>
    </source>
</evidence>
<dbReference type="InterPro" id="IPR015943">
    <property type="entry name" value="WD40/YVTN_repeat-like_dom_sf"/>
</dbReference>
<dbReference type="PRINTS" id="PR00962">
    <property type="entry name" value="LETHAL2GIANT"/>
</dbReference>